<feature type="compositionally biased region" description="Low complexity" evidence="1">
    <location>
        <begin position="81"/>
        <end position="97"/>
    </location>
</feature>
<organism evidence="2 3">
    <name type="scientific">Branchiostoma lanceolatum</name>
    <name type="common">Common lancelet</name>
    <name type="synonym">Amphioxus lanceolatum</name>
    <dbReference type="NCBI Taxonomy" id="7740"/>
    <lineage>
        <taxon>Eukaryota</taxon>
        <taxon>Metazoa</taxon>
        <taxon>Chordata</taxon>
        <taxon>Cephalochordata</taxon>
        <taxon>Leptocardii</taxon>
        <taxon>Amphioxiformes</taxon>
        <taxon>Branchiostomatidae</taxon>
        <taxon>Branchiostoma</taxon>
    </lineage>
</organism>
<reference evidence="2" key="1">
    <citation type="submission" date="2022-01" db="EMBL/GenBank/DDBJ databases">
        <authorList>
            <person name="Braso-Vives M."/>
        </authorList>
    </citation>
    <scope>NUCLEOTIDE SEQUENCE</scope>
</reference>
<evidence type="ECO:0000313" key="3">
    <source>
        <dbReference type="Proteomes" id="UP000838412"/>
    </source>
</evidence>
<dbReference type="AlphaFoldDB" id="A0A8K0A8M7"/>
<dbReference type="EMBL" id="OV696693">
    <property type="protein sequence ID" value="CAH1271365.1"/>
    <property type="molecule type" value="Genomic_DNA"/>
</dbReference>
<proteinExistence type="predicted"/>
<evidence type="ECO:0000313" key="2">
    <source>
        <dbReference type="EMBL" id="CAH1271365.1"/>
    </source>
</evidence>
<protein>
    <submittedName>
        <fullName evidence="2">Hypp4632 protein</fullName>
    </submittedName>
</protein>
<keyword evidence="3" id="KW-1185">Reference proteome</keyword>
<feature type="region of interest" description="Disordered" evidence="1">
    <location>
        <begin position="39"/>
        <end position="107"/>
    </location>
</feature>
<dbReference type="Proteomes" id="UP000838412">
    <property type="component" value="Chromosome 8"/>
</dbReference>
<accession>A0A8K0A8M7</accession>
<evidence type="ECO:0000256" key="1">
    <source>
        <dbReference type="SAM" id="MobiDB-lite"/>
    </source>
</evidence>
<sequence length="107" mass="11139">MTCCQQRPAAQSWCGLEESRTWSCTSCLLVNQMGVEVDWMMAEPEGGSSSDRSQHSDDASGQSPQASDSQASGSPSGQDVGSEQSSSPGEGPSQQSSDDGLFVSSKV</sequence>
<feature type="compositionally biased region" description="Polar residues" evidence="1">
    <location>
        <begin position="59"/>
        <end position="79"/>
    </location>
</feature>
<name>A0A8K0A8M7_BRALA</name>
<gene>
    <name evidence="2" type="primary">Hypp4632</name>
    <name evidence="2" type="ORF">BLAG_LOCUS23419</name>
</gene>